<name>A0A059KR94_9BURK</name>
<dbReference type="PROSITE" id="PS51257">
    <property type="entry name" value="PROKAR_LIPOPROTEIN"/>
    <property type="match status" value="1"/>
</dbReference>
<gene>
    <name evidence="1" type="ORF">X805_04130</name>
</gene>
<dbReference type="AlphaFoldDB" id="A0A059KR94"/>
<reference evidence="1 2" key="1">
    <citation type="journal article" date="2014" name="FEMS Microbiol. Ecol.">
        <title>Sphaerotilus natans encrusted with nanoball-shaped Fe(III) oxide minerals formed by nitrate-reducing mixotrophic Fe(II) oxidation.</title>
        <authorList>
            <person name="Park S."/>
            <person name="Kim D.H."/>
            <person name="Lee J.H."/>
            <person name="Hur H.G."/>
        </authorList>
    </citation>
    <scope>NUCLEOTIDE SEQUENCE [LARGE SCALE GENOMIC DNA]</scope>
    <source>
        <strain evidence="1 2">DSM 6575</strain>
    </source>
</reference>
<comment type="caution">
    <text evidence="1">The sequence shown here is derived from an EMBL/GenBank/DDBJ whole genome shotgun (WGS) entry which is preliminary data.</text>
</comment>
<dbReference type="SUPFAM" id="SSF49785">
    <property type="entry name" value="Galactose-binding domain-like"/>
    <property type="match status" value="1"/>
</dbReference>
<proteinExistence type="predicted"/>
<dbReference type="Gene3D" id="2.60.120.260">
    <property type="entry name" value="Galactose-binding domain-like"/>
    <property type="match status" value="1"/>
</dbReference>
<evidence type="ECO:0000313" key="1">
    <source>
        <dbReference type="EMBL" id="KDB53951.1"/>
    </source>
</evidence>
<accession>A0A059KR94</accession>
<protein>
    <recommendedName>
        <fullName evidence="3">CBM6 domain-containing protein</fullName>
    </recommendedName>
</protein>
<dbReference type="InterPro" id="IPR008979">
    <property type="entry name" value="Galactose-bd-like_sf"/>
</dbReference>
<dbReference type="Proteomes" id="UP000026714">
    <property type="component" value="Unassembled WGS sequence"/>
</dbReference>
<sequence>MQAESEKTQTMRLQTSLHRRAGASLLALGLVSCGGGEGPPAATIDASAPDARAAVAVPSRVDVDSSWPYLGIGINALNYYSGAFATADVVRESQFRSTSWGDAPVDADGAPTRDALMIFTSTRMGPGTYKLIFKGQAVLGVSGTPADGSDQRPFIQNAVYTAATNTTTADVVIPVAIRDNAWLTFGSTRRTASSALDTGVTEVRLWRPGYPTDGSVLFTNEFLAAMKKFHVIRGMDFVAANSNADITWASRTNARHIGAVAAGKGQPWELLVQLANATGNDLWINVPTRADDAYLTRLAQLLRYGSDGVNPYTTARANPVWPPLKAGLKVYVELGNELWNWSPGFFGYGWSLGLADAARKTRAHPINHDGAVDPTSQDGLYTAHRRWIAWRSSQVSLAFRKIHGDAAMMSTVRPILATQVADGNAYMSEALRWAEGYYSMMRTVNGQTVRIVSSVAPRKVSELWWGGGGAAYYESSAEPTDPADPAQMTAFFEGLPGPQFATRTAVDATWMRGYGLKSVAYEGGPGPGGSPLGSASWPGSVSAAYNADPRMLERMHAAHQVYQANGGQMLNYYVYSGAGPWDFVNGLPGATSTVSDTDTVKLQAIDAIRLTRKNSATLGATVPGTVWLQDPQIFRQLYGGASGSWGYDGQAIRFGPGTRGAAFAESILLPVRTAAAGTYQFSLRTYDASAGAKVEMLINGQTAGTWTLPASTSGQPVASSALSAALPAGLSVVRLRSLNSSIWIRDLVVQ</sequence>
<organism evidence="1 2">
    <name type="scientific">Sphaerotilus natans subsp. natans DSM 6575</name>
    <dbReference type="NCBI Taxonomy" id="1286631"/>
    <lineage>
        <taxon>Bacteria</taxon>
        <taxon>Pseudomonadati</taxon>
        <taxon>Pseudomonadota</taxon>
        <taxon>Betaproteobacteria</taxon>
        <taxon>Burkholderiales</taxon>
        <taxon>Sphaerotilaceae</taxon>
        <taxon>Sphaerotilus</taxon>
    </lineage>
</organism>
<keyword evidence="2" id="KW-1185">Reference proteome</keyword>
<dbReference type="EMBL" id="AZRA01000009">
    <property type="protein sequence ID" value="KDB53951.1"/>
    <property type="molecule type" value="Genomic_DNA"/>
</dbReference>
<dbReference type="eggNOG" id="COG1028">
    <property type="taxonomic scope" value="Bacteria"/>
</dbReference>
<evidence type="ECO:0008006" key="3">
    <source>
        <dbReference type="Google" id="ProtNLM"/>
    </source>
</evidence>
<dbReference type="STRING" id="34103.SAMN05421778_12751"/>
<evidence type="ECO:0000313" key="2">
    <source>
        <dbReference type="Proteomes" id="UP000026714"/>
    </source>
</evidence>